<gene>
    <name evidence="2" type="ORF">CRG98_004937</name>
</gene>
<protein>
    <submittedName>
        <fullName evidence="2">Uncharacterized protein</fullName>
    </submittedName>
</protein>
<dbReference type="AlphaFoldDB" id="A0A2I0L1X2"/>
<evidence type="ECO:0000313" key="2">
    <source>
        <dbReference type="EMBL" id="PKI74610.1"/>
    </source>
</evidence>
<accession>A0A2I0L1X2</accession>
<name>A0A2I0L1X2_PUNGR</name>
<comment type="caution">
    <text evidence="2">The sequence shown here is derived from an EMBL/GenBank/DDBJ whole genome shotgun (WGS) entry which is preliminary data.</text>
</comment>
<dbReference type="EMBL" id="PGOL01000196">
    <property type="protein sequence ID" value="PKI74610.1"/>
    <property type="molecule type" value="Genomic_DNA"/>
</dbReference>
<evidence type="ECO:0000256" key="1">
    <source>
        <dbReference type="SAM" id="MobiDB-lite"/>
    </source>
</evidence>
<feature type="compositionally biased region" description="Basic residues" evidence="1">
    <location>
        <begin position="60"/>
        <end position="72"/>
    </location>
</feature>
<reference evidence="2 3" key="1">
    <citation type="submission" date="2017-11" db="EMBL/GenBank/DDBJ databases">
        <title>De-novo sequencing of pomegranate (Punica granatum L.) genome.</title>
        <authorList>
            <person name="Akparov Z."/>
            <person name="Amiraslanov A."/>
            <person name="Hajiyeva S."/>
            <person name="Abbasov M."/>
            <person name="Kaur K."/>
            <person name="Hamwieh A."/>
            <person name="Solovyev V."/>
            <person name="Salamov A."/>
            <person name="Braich B."/>
            <person name="Kosarev P."/>
            <person name="Mahmoud A."/>
            <person name="Hajiyev E."/>
            <person name="Babayeva S."/>
            <person name="Izzatullayeva V."/>
            <person name="Mammadov A."/>
            <person name="Mammadov A."/>
            <person name="Sharifova S."/>
            <person name="Ojaghi J."/>
            <person name="Eynullazada K."/>
            <person name="Bayramov B."/>
            <person name="Abdulazimova A."/>
            <person name="Shahmuradov I."/>
        </authorList>
    </citation>
    <scope>NUCLEOTIDE SEQUENCE [LARGE SCALE GENOMIC DNA]</scope>
    <source>
        <strain evidence="3">cv. AG2017</strain>
        <tissue evidence="2">Leaf</tissue>
    </source>
</reference>
<evidence type="ECO:0000313" key="3">
    <source>
        <dbReference type="Proteomes" id="UP000233551"/>
    </source>
</evidence>
<dbReference type="Proteomes" id="UP000233551">
    <property type="component" value="Unassembled WGS sequence"/>
</dbReference>
<proteinExistence type="predicted"/>
<organism evidence="2 3">
    <name type="scientific">Punica granatum</name>
    <name type="common">Pomegranate</name>
    <dbReference type="NCBI Taxonomy" id="22663"/>
    <lineage>
        <taxon>Eukaryota</taxon>
        <taxon>Viridiplantae</taxon>
        <taxon>Streptophyta</taxon>
        <taxon>Embryophyta</taxon>
        <taxon>Tracheophyta</taxon>
        <taxon>Spermatophyta</taxon>
        <taxon>Magnoliopsida</taxon>
        <taxon>eudicotyledons</taxon>
        <taxon>Gunneridae</taxon>
        <taxon>Pentapetalae</taxon>
        <taxon>rosids</taxon>
        <taxon>malvids</taxon>
        <taxon>Myrtales</taxon>
        <taxon>Lythraceae</taxon>
        <taxon>Punica</taxon>
    </lineage>
</organism>
<keyword evidence="3" id="KW-1185">Reference proteome</keyword>
<feature type="region of interest" description="Disordered" evidence="1">
    <location>
        <begin position="1"/>
        <end position="84"/>
    </location>
</feature>
<sequence>MQQLQVEKGVAATTQQLGEGPKGTAALKGSRRRATKLWQLGEGGMNNNTEKGGRRQVDLRRKKRTETRKTHIGKIPELDSPGQPYFTRLSARRQKTPSVVARVRVVRSGCVKEIGPPRPHVSSLTQAGPAELLLRRTMIPVLAP</sequence>